<keyword evidence="3" id="KW-0539">Nucleus</keyword>
<dbReference type="InterPro" id="IPR039182">
    <property type="entry name" value="Pop1"/>
</dbReference>
<organism evidence="7 8">
    <name type="scientific">Liquidambar formosana</name>
    <name type="common">Formosan gum</name>
    <dbReference type="NCBI Taxonomy" id="63359"/>
    <lineage>
        <taxon>Eukaryota</taxon>
        <taxon>Viridiplantae</taxon>
        <taxon>Streptophyta</taxon>
        <taxon>Embryophyta</taxon>
        <taxon>Tracheophyta</taxon>
        <taxon>Spermatophyta</taxon>
        <taxon>Magnoliopsida</taxon>
        <taxon>eudicotyledons</taxon>
        <taxon>Gunneridae</taxon>
        <taxon>Pentapetalae</taxon>
        <taxon>Saxifragales</taxon>
        <taxon>Altingiaceae</taxon>
        <taxon>Liquidambar</taxon>
    </lineage>
</organism>
<keyword evidence="8" id="KW-1185">Reference proteome</keyword>
<feature type="domain" description="POP1 C-terminal" evidence="6">
    <location>
        <begin position="764"/>
        <end position="853"/>
    </location>
</feature>
<keyword evidence="2" id="KW-0819">tRNA processing</keyword>
<evidence type="ECO:0000256" key="2">
    <source>
        <dbReference type="ARBA" id="ARBA00022694"/>
    </source>
</evidence>
<dbReference type="GO" id="GO:0001682">
    <property type="term" value="P:tRNA 5'-leader removal"/>
    <property type="evidence" value="ECO:0007669"/>
    <property type="project" value="InterPro"/>
</dbReference>
<dbReference type="InterPro" id="IPR012590">
    <property type="entry name" value="POPLD_dom"/>
</dbReference>
<evidence type="ECO:0000256" key="1">
    <source>
        <dbReference type="ARBA" id="ARBA00004123"/>
    </source>
</evidence>
<dbReference type="Pfam" id="PF08170">
    <property type="entry name" value="POPLD"/>
    <property type="match status" value="1"/>
</dbReference>
<sequence length="864" mass="97256">MATDGRKQTRVSKALPPRTLNVQKFAESRAPEIETLHSIVANRVNNDFRSRRNKRRRTTGYDNRVAKNKGRKKQKLGAVIDKSNALNVEKDEKKVPRRVRRRVELGKNPENGYSTSGDGTKRLRTHVWHAKRFTMTKLWGFHLPLGLQGRGRGSRALLKWFKHGAVVHDASYYSAVQLEGPEDSLLSVLKMVLVPPPSAHSEDICHYILSGARYGNTMLHHFGAPVSQSIAPVTYMWRSIHQQNIGIDAEDPNSNGYNQSQRIECSSSFRQLWVWLHASAFSEGYDALKFACQKQMDETGILIKCFSLEGQLAKLDVMGMKAFKLLQKILQPVACFSDNSWHLKKCSTVGAGIESPLEKFSILENEDHISTHAIISLMVNDPRTLTEKRTAVAPEVTSTSILGDEAKEHSALAEVPNKEKESVSLRSEFEENSVLLDSKDIWDASNGISPPVEENVLCLEKHHLRLAFFCFGETNPGELNISNKMKCSRSCPIMLLKNTNHKGSLMGWSIVVPISWVKSFWIPLVSNGAHAIGLREKRWIASEVGLPHFPSDFPDCNAYSCFMATEAAASDQKMERRPPAMRSLRVPIPPPWDSVRLAFDKGPTGVLCSHPHEKICSEDVVSGNLLTKSDYQNCDKASVGHHVVSFQGFVARTSNILSNFLNEIHGDHLLLFPNLPGRKMSFYEFIKDERKLSLGQNGATQLNYDRKLCFLRVLLHTYREGVFEEGAVVCAPHPTDISLWTSSSGNNEEGFQIPQSCVSSYFKEQSSGNWEIQIPADPVARESHRWPIGFVTTGFVRGSKKPVAGALCEAILLARLREEQWKEMPVKRRRKEIYVLVRNLRSTAYRLAIATIVMEQQEDDVEFL</sequence>
<feature type="domain" description="POPLD" evidence="5">
    <location>
        <begin position="507"/>
        <end position="582"/>
    </location>
</feature>
<dbReference type="EMBL" id="JBBPBK010000007">
    <property type="protein sequence ID" value="KAK9281384.1"/>
    <property type="molecule type" value="Genomic_DNA"/>
</dbReference>
<evidence type="ECO:0000259" key="5">
    <source>
        <dbReference type="Pfam" id="PF08170"/>
    </source>
</evidence>
<dbReference type="GO" id="GO:0005655">
    <property type="term" value="C:nucleolar ribonuclease P complex"/>
    <property type="evidence" value="ECO:0007669"/>
    <property type="project" value="InterPro"/>
</dbReference>
<dbReference type="Pfam" id="PF06978">
    <property type="entry name" value="POP1_N"/>
    <property type="match status" value="1"/>
</dbReference>
<reference evidence="7 8" key="1">
    <citation type="journal article" date="2024" name="Plant J.">
        <title>Genome sequences and population genomics reveal climatic adaptation and genomic divergence between two closely related sweetgum species.</title>
        <authorList>
            <person name="Xu W.Q."/>
            <person name="Ren C.Q."/>
            <person name="Zhang X.Y."/>
            <person name="Comes H.P."/>
            <person name="Liu X.H."/>
            <person name="Li Y.G."/>
            <person name="Kettle C.J."/>
            <person name="Jalonen R."/>
            <person name="Gaisberger H."/>
            <person name="Ma Y.Z."/>
            <person name="Qiu Y.X."/>
        </authorList>
    </citation>
    <scope>NUCLEOTIDE SEQUENCE [LARGE SCALE GENOMIC DNA]</scope>
    <source>
        <strain evidence="7">Hangzhou</strain>
    </source>
</reference>
<dbReference type="GO" id="GO:0000172">
    <property type="term" value="C:ribonuclease MRP complex"/>
    <property type="evidence" value="ECO:0007669"/>
    <property type="project" value="InterPro"/>
</dbReference>
<gene>
    <name evidence="7" type="ORF">L1049_004284</name>
</gene>
<dbReference type="InterPro" id="IPR009723">
    <property type="entry name" value="Pop1_N"/>
</dbReference>
<dbReference type="PANTHER" id="PTHR22731:SF3">
    <property type="entry name" value="RIBONUCLEASES P_MRP PROTEIN SUBUNIT POP1"/>
    <property type="match status" value="1"/>
</dbReference>
<dbReference type="Proteomes" id="UP001415857">
    <property type="component" value="Unassembled WGS sequence"/>
</dbReference>
<dbReference type="Pfam" id="PF22770">
    <property type="entry name" value="POP1_C"/>
    <property type="match status" value="1"/>
</dbReference>
<proteinExistence type="predicted"/>
<dbReference type="PANTHER" id="PTHR22731">
    <property type="entry name" value="RIBONUCLEASES P/MRP PROTEIN SUBUNIT POP1"/>
    <property type="match status" value="1"/>
</dbReference>
<feature type="domain" description="Pop1 N-terminal" evidence="4">
    <location>
        <begin position="45"/>
        <end position="180"/>
    </location>
</feature>
<accession>A0AAP0RN31</accession>
<evidence type="ECO:0000313" key="7">
    <source>
        <dbReference type="EMBL" id="KAK9281384.1"/>
    </source>
</evidence>
<evidence type="ECO:0000313" key="8">
    <source>
        <dbReference type="Proteomes" id="UP001415857"/>
    </source>
</evidence>
<evidence type="ECO:0000259" key="4">
    <source>
        <dbReference type="Pfam" id="PF06978"/>
    </source>
</evidence>
<name>A0AAP0RN31_LIQFO</name>
<dbReference type="AlphaFoldDB" id="A0AAP0RN31"/>
<dbReference type="InterPro" id="IPR055079">
    <property type="entry name" value="POP1_C"/>
</dbReference>
<evidence type="ECO:0000259" key="6">
    <source>
        <dbReference type="Pfam" id="PF22770"/>
    </source>
</evidence>
<evidence type="ECO:0000256" key="3">
    <source>
        <dbReference type="ARBA" id="ARBA00023242"/>
    </source>
</evidence>
<protein>
    <submittedName>
        <fullName evidence="7">Uncharacterized protein</fullName>
    </submittedName>
</protein>
<comment type="caution">
    <text evidence="7">The sequence shown here is derived from an EMBL/GenBank/DDBJ whole genome shotgun (WGS) entry which is preliminary data.</text>
</comment>
<comment type="subcellular location">
    <subcellularLocation>
        <location evidence="1">Nucleus</location>
    </subcellularLocation>
</comment>